<reference evidence="4 5" key="1">
    <citation type="journal article" date="2008" name="Nature">
        <title>Genome analysis of the platypus reveals unique signatures of evolution.</title>
        <authorList>
            <person name="Warren W.C."/>
            <person name="Hillier L.W."/>
            <person name="Marshall Graves J.A."/>
            <person name="Birney E."/>
            <person name="Ponting C.P."/>
            <person name="Grutzner F."/>
            <person name="Belov K."/>
            <person name="Miller W."/>
            <person name="Clarke L."/>
            <person name="Chinwalla A.T."/>
            <person name="Yang S.P."/>
            <person name="Heger A."/>
            <person name="Locke D.P."/>
            <person name="Miethke P."/>
            <person name="Waters P.D."/>
            <person name="Veyrunes F."/>
            <person name="Fulton L."/>
            <person name="Fulton B."/>
            <person name="Graves T."/>
            <person name="Wallis J."/>
            <person name="Puente X.S."/>
            <person name="Lopez-Otin C."/>
            <person name="Ordonez G.R."/>
            <person name="Eichler E.E."/>
            <person name="Chen L."/>
            <person name="Cheng Z."/>
            <person name="Deakin J.E."/>
            <person name="Alsop A."/>
            <person name="Thompson K."/>
            <person name="Kirby P."/>
            <person name="Papenfuss A.T."/>
            <person name="Wakefield M.J."/>
            <person name="Olender T."/>
            <person name="Lancet D."/>
            <person name="Huttley G.A."/>
            <person name="Smit A.F."/>
            <person name="Pask A."/>
            <person name="Temple-Smith P."/>
            <person name="Batzer M.A."/>
            <person name="Walker J.A."/>
            <person name="Konkel M.K."/>
            <person name="Harris R.S."/>
            <person name="Whittington C.M."/>
            <person name="Wong E.S."/>
            <person name="Gemmell N.J."/>
            <person name="Buschiazzo E."/>
            <person name="Vargas Jentzsch I.M."/>
            <person name="Merkel A."/>
            <person name="Schmitz J."/>
            <person name="Zemann A."/>
            <person name="Churakov G."/>
            <person name="Kriegs J.O."/>
            <person name="Brosius J."/>
            <person name="Murchison E.P."/>
            <person name="Sachidanandam R."/>
            <person name="Smith C."/>
            <person name="Hannon G.J."/>
            <person name="Tsend-Ayush E."/>
            <person name="McMillan D."/>
            <person name="Attenborough R."/>
            <person name="Rens W."/>
            <person name="Ferguson-Smith M."/>
            <person name="Lefevre C.M."/>
            <person name="Sharp J.A."/>
            <person name="Nicholas K.R."/>
            <person name="Ray D.A."/>
            <person name="Kube M."/>
            <person name="Reinhardt R."/>
            <person name="Pringle T.H."/>
            <person name="Taylor J."/>
            <person name="Jones R.C."/>
            <person name="Nixon B."/>
            <person name="Dacheux J.L."/>
            <person name="Niwa H."/>
            <person name="Sekita Y."/>
            <person name="Huang X."/>
            <person name="Stark A."/>
            <person name="Kheradpour P."/>
            <person name="Kellis M."/>
            <person name="Flicek P."/>
            <person name="Chen Y."/>
            <person name="Webber C."/>
            <person name="Hardison R."/>
            <person name="Nelson J."/>
            <person name="Hallsworth-Pepin K."/>
            <person name="Delehaunty K."/>
            <person name="Markovic C."/>
            <person name="Minx P."/>
            <person name="Feng Y."/>
            <person name="Kremitzki C."/>
            <person name="Mitreva M."/>
            <person name="Glasscock J."/>
            <person name="Wylie T."/>
            <person name="Wohldmann P."/>
            <person name="Thiru P."/>
            <person name="Nhan M.N."/>
            <person name="Pohl C.S."/>
            <person name="Smith S.M."/>
            <person name="Hou S."/>
            <person name="Nefedov M."/>
            <person name="de Jong P.J."/>
            <person name="Renfree M.B."/>
            <person name="Mardis E.R."/>
            <person name="Wilson R.K."/>
        </authorList>
    </citation>
    <scope>NUCLEOTIDE SEQUENCE [LARGE SCALE GENOMIC DNA]</scope>
    <source>
        <strain evidence="4 5">Glennie</strain>
    </source>
</reference>
<dbReference type="GeneTree" id="ENSGT00940000162724"/>
<dbReference type="eggNOG" id="KOG1072">
    <property type="taxonomic scope" value="Eukaryota"/>
</dbReference>
<dbReference type="Pfam" id="PF01344">
    <property type="entry name" value="Kelch_1"/>
    <property type="match status" value="2"/>
</dbReference>
<feature type="compositionally biased region" description="Gly residues" evidence="3">
    <location>
        <begin position="54"/>
        <end position="63"/>
    </location>
</feature>
<dbReference type="FunCoup" id="F6WXE3">
    <property type="interactions" value="1"/>
</dbReference>
<dbReference type="PANTHER" id="PTHR45972:SF1">
    <property type="entry name" value="KELCH DOMAIN-CONTAINING PROTEIN 7A"/>
    <property type="match status" value="1"/>
</dbReference>
<dbReference type="InterPro" id="IPR006652">
    <property type="entry name" value="Kelch_1"/>
</dbReference>
<protein>
    <recommendedName>
        <fullName evidence="6">Kelch domain containing 7A</fullName>
    </recommendedName>
</protein>
<feature type="region of interest" description="Disordered" evidence="3">
    <location>
        <begin position="304"/>
        <end position="339"/>
    </location>
</feature>
<dbReference type="SMART" id="SM00612">
    <property type="entry name" value="Kelch"/>
    <property type="match status" value="2"/>
</dbReference>
<dbReference type="Bgee" id="ENSOANG00000015014">
    <property type="expression patterns" value="Expressed in adult mammalian kidney and 2 other cell types or tissues"/>
</dbReference>
<dbReference type="Proteomes" id="UP000002279">
    <property type="component" value="Chromosome 5"/>
</dbReference>
<dbReference type="Gene3D" id="2.120.10.80">
    <property type="entry name" value="Kelch-type beta propeller"/>
    <property type="match status" value="1"/>
</dbReference>
<dbReference type="InParanoid" id="F6WXE3"/>
<accession>F6WXE3</accession>
<gene>
    <name evidence="4" type="primary">KLHDC7A</name>
</gene>
<keyword evidence="1" id="KW-0880">Kelch repeat</keyword>
<reference evidence="4" key="3">
    <citation type="submission" date="2025-09" db="UniProtKB">
        <authorList>
            <consortium name="Ensembl"/>
        </authorList>
    </citation>
    <scope>IDENTIFICATION</scope>
    <source>
        <strain evidence="4">Glennie</strain>
    </source>
</reference>
<dbReference type="STRING" id="9258.ENSOANP00000023636"/>
<evidence type="ECO:0000256" key="1">
    <source>
        <dbReference type="ARBA" id="ARBA00022441"/>
    </source>
</evidence>
<evidence type="ECO:0000256" key="2">
    <source>
        <dbReference type="ARBA" id="ARBA00022737"/>
    </source>
</evidence>
<evidence type="ECO:0000313" key="4">
    <source>
        <dbReference type="Ensembl" id="ENSOANP00000023636.2"/>
    </source>
</evidence>
<dbReference type="HOGENOM" id="CLU_020313_1_0_1"/>
<dbReference type="InterPro" id="IPR015915">
    <property type="entry name" value="Kelch-typ_b-propeller"/>
</dbReference>
<name>F6WXE3_ORNAN</name>
<evidence type="ECO:0000313" key="5">
    <source>
        <dbReference type="Proteomes" id="UP000002279"/>
    </source>
</evidence>
<dbReference type="AlphaFoldDB" id="F6WXE3"/>
<keyword evidence="2" id="KW-0677">Repeat</keyword>
<proteinExistence type="predicted"/>
<sequence length="756" mass="81644">GLPTGETEPRDSPSDMQLTGKLALSAAALLLVSWVYRLYRARPAAGPSRTGEPGKAGAGGDVDGAGPAKWNGKSPRGRWLGLRRRQIGGNAAGGATETPAWGATRVQILEGPKEEDWRGAGSELSPGQLAPAEEGLCPGLALSPEPSPRGSMEQETVCEGNYALSQLVESSRAGLCSDDCGNEVIQGYKDSLSWGREHHGGEWAAQSKGGSDMSKIPVFSQTAGTLRATSHLGMAMSQRDHRVDASHTFSSVAEVQVEENYIREKETTPQEHTGPGWQTPGPVPRLRGKIYDYFVESTSKSVTRDRLGLGPRVPEPLGNVSTGTAGPTSLLGFPPPAPGRSFGRKESFLQIADNPELQLQLEGFGPLASPKRSQPSDPAGASQEPRLELVAGTNFFRHPLAPEAAPQVHLDLGNCLNVLTMAKKQRLDGLKEAAYRVMSDNYLQVLRSRDIFGRLNAAERELILQRRLRGRRRLVVVDVGPREGAGRLCYYDDAGDSWHPLSRLPQEVVSRGCAVGCLFNYLFVVAGCEGPGSASGRVFCYNPRTDIWSEVCPLNQVRPHCKLVALDGHLYAIGGECLNSVECYDPRTDRWDFIAPLPDDTFAVAHTAAACDGELYVTGGTLRYLLLRSTGRVGRWLSEPTGGGGDRTAEMVTVGGFLYRFDVDRALGISVYRCGAGARLWSECATRRPPCPTPFRCAVADDLVYCVGREFCLRFRADYISPGFEPKELKAPPSPLGSLLPTVLVLPPHDLVQTCV</sequence>
<organism evidence="4 5">
    <name type="scientific">Ornithorhynchus anatinus</name>
    <name type="common">Duckbill platypus</name>
    <dbReference type="NCBI Taxonomy" id="9258"/>
    <lineage>
        <taxon>Eukaryota</taxon>
        <taxon>Metazoa</taxon>
        <taxon>Chordata</taxon>
        <taxon>Craniata</taxon>
        <taxon>Vertebrata</taxon>
        <taxon>Euteleostomi</taxon>
        <taxon>Mammalia</taxon>
        <taxon>Monotremata</taxon>
        <taxon>Ornithorhynchidae</taxon>
        <taxon>Ornithorhynchus</taxon>
    </lineage>
</organism>
<keyword evidence="5" id="KW-1185">Reference proteome</keyword>
<evidence type="ECO:0008006" key="6">
    <source>
        <dbReference type="Google" id="ProtNLM"/>
    </source>
</evidence>
<dbReference type="PANTHER" id="PTHR45972">
    <property type="entry name" value="BTB_2 DOMAIN-CONTAINING PROTEIN"/>
    <property type="match status" value="1"/>
</dbReference>
<feature type="region of interest" description="Disordered" evidence="3">
    <location>
        <begin position="365"/>
        <end position="384"/>
    </location>
</feature>
<evidence type="ECO:0000256" key="3">
    <source>
        <dbReference type="SAM" id="MobiDB-lite"/>
    </source>
</evidence>
<feature type="region of interest" description="Disordered" evidence="3">
    <location>
        <begin position="44"/>
        <end position="76"/>
    </location>
</feature>
<dbReference type="Ensembl" id="ENSOANT00000023640.2">
    <property type="protein sequence ID" value="ENSOANP00000023636.2"/>
    <property type="gene ID" value="ENSOANG00000015014.2"/>
</dbReference>
<dbReference type="OMA" id="GTNFFHI"/>
<dbReference type="InterPro" id="IPR052310">
    <property type="entry name" value="Kelch/BTB_domain_protein"/>
</dbReference>
<reference evidence="4" key="2">
    <citation type="submission" date="2025-08" db="UniProtKB">
        <authorList>
            <consortium name="Ensembl"/>
        </authorList>
    </citation>
    <scope>IDENTIFICATION</scope>
    <source>
        <strain evidence="4">Glennie</strain>
    </source>
</reference>
<dbReference type="SUPFAM" id="SSF117281">
    <property type="entry name" value="Kelch motif"/>
    <property type="match status" value="1"/>
</dbReference>